<accession>W6QZ67</accession>
<reference evidence="1" key="1">
    <citation type="journal article" date="2014" name="Nat. Commun.">
        <title>Multiple recent horizontal transfers of a large genomic region in cheese making fungi.</title>
        <authorList>
            <person name="Cheeseman K."/>
            <person name="Ropars J."/>
            <person name="Renault P."/>
            <person name="Dupont J."/>
            <person name="Gouzy J."/>
            <person name="Branca A."/>
            <person name="Abraham A.L."/>
            <person name="Ceppi M."/>
            <person name="Conseiller E."/>
            <person name="Debuchy R."/>
            <person name="Malagnac F."/>
            <person name="Goarin A."/>
            <person name="Silar P."/>
            <person name="Lacoste S."/>
            <person name="Sallet E."/>
            <person name="Bensimon A."/>
            <person name="Giraud T."/>
            <person name="Brygoo Y."/>
        </authorList>
    </citation>
    <scope>NUCLEOTIDE SEQUENCE [LARGE SCALE GENOMIC DNA]</scope>
    <source>
        <strain evidence="1">FM164</strain>
    </source>
</reference>
<keyword evidence="2" id="KW-1185">Reference proteome</keyword>
<proteinExistence type="predicted"/>
<dbReference type="Proteomes" id="UP000030686">
    <property type="component" value="Unassembled WGS sequence"/>
</dbReference>
<evidence type="ECO:0000313" key="2">
    <source>
        <dbReference type="Proteomes" id="UP000030686"/>
    </source>
</evidence>
<dbReference type="AlphaFoldDB" id="W6QZ67"/>
<evidence type="ECO:0000313" key="1">
    <source>
        <dbReference type="EMBL" id="CDM34837.1"/>
    </source>
</evidence>
<sequence>MIGCWARAAQPLLGTAVTPFKFSGYLLPYGTWSSHNLQVIVFGISGMFQKEFSVAFACR</sequence>
<dbReference type="EMBL" id="HG792017">
    <property type="protein sequence ID" value="CDM34837.1"/>
    <property type="molecule type" value="Genomic_DNA"/>
</dbReference>
<gene>
    <name evidence="1" type="ORF">PROQFM164_S03g001564</name>
</gene>
<organism evidence="1 2">
    <name type="scientific">Penicillium roqueforti (strain FM164)</name>
    <dbReference type="NCBI Taxonomy" id="1365484"/>
    <lineage>
        <taxon>Eukaryota</taxon>
        <taxon>Fungi</taxon>
        <taxon>Dikarya</taxon>
        <taxon>Ascomycota</taxon>
        <taxon>Pezizomycotina</taxon>
        <taxon>Eurotiomycetes</taxon>
        <taxon>Eurotiomycetidae</taxon>
        <taxon>Eurotiales</taxon>
        <taxon>Aspergillaceae</taxon>
        <taxon>Penicillium</taxon>
    </lineage>
</organism>
<name>W6QZ67_PENRF</name>
<protein>
    <submittedName>
        <fullName evidence="1">Genomic scaffold, ProqFM164S03</fullName>
    </submittedName>
</protein>